<accession>A0AAN6X946</accession>
<dbReference type="AlphaFoldDB" id="A0AAN6X946"/>
<protein>
    <submittedName>
        <fullName evidence="2">Uncharacterized protein</fullName>
    </submittedName>
</protein>
<dbReference type="EMBL" id="MU864350">
    <property type="protein sequence ID" value="KAK4193572.1"/>
    <property type="molecule type" value="Genomic_DNA"/>
</dbReference>
<name>A0AAN6X946_9PEZI</name>
<evidence type="ECO:0000313" key="2">
    <source>
        <dbReference type="EMBL" id="KAK4193572.1"/>
    </source>
</evidence>
<evidence type="ECO:0000313" key="3">
    <source>
        <dbReference type="Proteomes" id="UP001302126"/>
    </source>
</evidence>
<feature type="transmembrane region" description="Helical" evidence="1">
    <location>
        <begin position="12"/>
        <end position="32"/>
    </location>
</feature>
<evidence type="ECO:0000256" key="1">
    <source>
        <dbReference type="SAM" id="Phobius"/>
    </source>
</evidence>
<organism evidence="2 3">
    <name type="scientific">Podospora australis</name>
    <dbReference type="NCBI Taxonomy" id="1536484"/>
    <lineage>
        <taxon>Eukaryota</taxon>
        <taxon>Fungi</taxon>
        <taxon>Dikarya</taxon>
        <taxon>Ascomycota</taxon>
        <taxon>Pezizomycotina</taxon>
        <taxon>Sordariomycetes</taxon>
        <taxon>Sordariomycetidae</taxon>
        <taxon>Sordariales</taxon>
        <taxon>Podosporaceae</taxon>
        <taxon>Podospora</taxon>
    </lineage>
</organism>
<keyword evidence="1" id="KW-0812">Transmembrane</keyword>
<dbReference type="Proteomes" id="UP001302126">
    <property type="component" value="Unassembled WGS sequence"/>
</dbReference>
<reference evidence="2" key="2">
    <citation type="submission" date="2023-05" db="EMBL/GenBank/DDBJ databases">
        <authorList>
            <consortium name="Lawrence Berkeley National Laboratory"/>
            <person name="Steindorff A."/>
            <person name="Hensen N."/>
            <person name="Bonometti L."/>
            <person name="Westerberg I."/>
            <person name="Brannstrom I.O."/>
            <person name="Guillou S."/>
            <person name="Cros-Aarteil S."/>
            <person name="Calhoun S."/>
            <person name="Haridas S."/>
            <person name="Kuo A."/>
            <person name="Mondo S."/>
            <person name="Pangilinan J."/>
            <person name="Riley R."/>
            <person name="Labutti K."/>
            <person name="Andreopoulos B."/>
            <person name="Lipzen A."/>
            <person name="Chen C."/>
            <person name="Yanf M."/>
            <person name="Daum C."/>
            <person name="Ng V."/>
            <person name="Clum A."/>
            <person name="Ohm R."/>
            <person name="Martin F."/>
            <person name="Silar P."/>
            <person name="Natvig D."/>
            <person name="Lalanne C."/>
            <person name="Gautier V."/>
            <person name="Ament-Velasquez S.L."/>
            <person name="Kruys A."/>
            <person name="Hutchinson M.I."/>
            <person name="Powell A.J."/>
            <person name="Barry K."/>
            <person name="Miller A.N."/>
            <person name="Grigoriev I.V."/>
            <person name="Debuchy R."/>
            <person name="Gladieux P."/>
            <person name="Thoren M.H."/>
            <person name="Johannesson H."/>
        </authorList>
    </citation>
    <scope>NUCLEOTIDE SEQUENCE</scope>
    <source>
        <strain evidence="2">PSN309</strain>
    </source>
</reference>
<keyword evidence="3" id="KW-1185">Reference proteome</keyword>
<gene>
    <name evidence="2" type="ORF">QBC35DRAFT_479604</name>
</gene>
<comment type="caution">
    <text evidence="2">The sequence shown here is derived from an EMBL/GenBank/DDBJ whole genome shotgun (WGS) entry which is preliminary data.</text>
</comment>
<keyword evidence="1" id="KW-1133">Transmembrane helix</keyword>
<keyword evidence="1" id="KW-0472">Membrane</keyword>
<sequence length="122" mass="13638">MVQNVSSWIWSLVPLLLVDFSLTPPFLGKAWLTKARPKRDSDYWTLGSTGAAPTQAFCKTAALRIPSTWSAVRGHSVLPLRHIGSRFRRCGFCWKRILASTGDIKPCACWCCWEDAVGKRLG</sequence>
<reference evidence="2" key="1">
    <citation type="journal article" date="2023" name="Mol. Phylogenet. Evol.">
        <title>Genome-scale phylogeny and comparative genomics of the fungal order Sordariales.</title>
        <authorList>
            <person name="Hensen N."/>
            <person name="Bonometti L."/>
            <person name="Westerberg I."/>
            <person name="Brannstrom I.O."/>
            <person name="Guillou S."/>
            <person name="Cros-Aarteil S."/>
            <person name="Calhoun S."/>
            <person name="Haridas S."/>
            <person name="Kuo A."/>
            <person name="Mondo S."/>
            <person name="Pangilinan J."/>
            <person name="Riley R."/>
            <person name="LaButti K."/>
            <person name="Andreopoulos B."/>
            <person name="Lipzen A."/>
            <person name="Chen C."/>
            <person name="Yan M."/>
            <person name="Daum C."/>
            <person name="Ng V."/>
            <person name="Clum A."/>
            <person name="Steindorff A."/>
            <person name="Ohm R.A."/>
            <person name="Martin F."/>
            <person name="Silar P."/>
            <person name="Natvig D.O."/>
            <person name="Lalanne C."/>
            <person name="Gautier V."/>
            <person name="Ament-Velasquez S.L."/>
            <person name="Kruys A."/>
            <person name="Hutchinson M.I."/>
            <person name="Powell A.J."/>
            <person name="Barry K."/>
            <person name="Miller A.N."/>
            <person name="Grigoriev I.V."/>
            <person name="Debuchy R."/>
            <person name="Gladieux P."/>
            <person name="Hiltunen Thoren M."/>
            <person name="Johannesson H."/>
        </authorList>
    </citation>
    <scope>NUCLEOTIDE SEQUENCE</scope>
    <source>
        <strain evidence="2">PSN309</strain>
    </source>
</reference>
<proteinExistence type="predicted"/>